<feature type="compositionally biased region" description="Low complexity" evidence="1">
    <location>
        <begin position="160"/>
        <end position="173"/>
    </location>
</feature>
<dbReference type="OrthoDB" id="2408226at2759"/>
<evidence type="ECO:0000313" key="3">
    <source>
        <dbReference type="Proteomes" id="UP000266673"/>
    </source>
</evidence>
<dbReference type="AlphaFoldDB" id="A0A397V4L7"/>
<proteinExistence type="predicted"/>
<dbReference type="Proteomes" id="UP000266673">
    <property type="component" value="Unassembled WGS sequence"/>
</dbReference>
<sequence length="184" mass="20983">MLGAIMDKLNELSKKMNRIERCLSEMDDRFSEMEDYLAENHTEFYDSLTDKKWNTYYKKNIAQPLLKQHRSLRSALTTRVKDAMFSVFGESQLDSINTNATPADVSQWKASAKMKACYQKLFKPISSDPNDSYMSRILNKSSRKGKHVRRTKSPINISDTETSQATPEATPEATQEEPPEGSTA</sequence>
<keyword evidence="3" id="KW-1185">Reference proteome</keyword>
<dbReference type="STRING" id="44941.A0A397V4L7"/>
<feature type="region of interest" description="Disordered" evidence="1">
    <location>
        <begin position="132"/>
        <end position="184"/>
    </location>
</feature>
<evidence type="ECO:0000256" key="1">
    <source>
        <dbReference type="SAM" id="MobiDB-lite"/>
    </source>
</evidence>
<feature type="compositionally biased region" description="Basic residues" evidence="1">
    <location>
        <begin position="141"/>
        <end position="152"/>
    </location>
</feature>
<gene>
    <name evidence="2" type="ORF">C2G38_2187340</name>
</gene>
<name>A0A397V4L7_9GLOM</name>
<comment type="caution">
    <text evidence="2">The sequence shown here is derived from an EMBL/GenBank/DDBJ whole genome shotgun (WGS) entry which is preliminary data.</text>
</comment>
<reference evidence="2 3" key="1">
    <citation type="submission" date="2018-06" db="EMBL/GenBank/DDBJ databases">
        <title>Comparative genomics reveals the genomic features of Rhizophagus irregularis, R. cerebriforme, R. diaphanum and Gigaspora rosea, and their symbiotic lifestyle signature.</title>
        <authorList>
            <person name="Morin E."/>
            <person name="San Clemente H."/>
            <person name="Chen E.C.H."/>
            <person name="De La Providencia I."/>
            <person name="Hainaut M."/>
            <person name="Kuo A."/>
            <person name="Kohler A."/>
            <person name="Murat C."/>
            <person name="Tang N."/>
            <person name="Roy S."/>
            <person name="Loubradou J."/>
            <person name="Henrissat B."/>
            <person name="Grigoriev I.V."/>
            <person name="Corradi N."/>
            <person name="Roux C."/>
            <person name="Martin F.M."/>
        </authorList>
    </citation>
    <scope>NUCLEOTIDE SEQUENCE [LARGE SCALE GENOMIC DNA]</scope>
    <source>
        <strain evidence="2 3">DAOM 194757</strain>
    </source>
</reference>
<evidence type="ECO:0000313" key="2">
    <source>
        <dbReference type="EMBL" id="RIB17400.1"/>
    </source>
</evidence>
<feature type="compositionally biased region" description="Acidic residues" evidence="1">
    <location>
        <begin position="174"/>
        <end position="184"/>
    </location>
</feature>
<accession>A0A397V4L7</accession>
<feature type="non-terminal residue" evidence="2">
    <location>
        <position position="184"/>
    </location>
</feature>
<organism evidence="2 3">
    <name type="scientific">Gigaspora rosea</name>
    <dbReference type="NCBI Taxonomy" id="44941"/>
    <lineage>
        <taxon>Eukaryota</taxon>
        <taxon>Fungi</taxon>
        <taxon>Fungi incertae sedis</taxon>
        <taxon>Mucoromycota</taxon>
        <taxon>Glomeromycotina</taxon>
        <taxon>Glomeromycetes</taxon>
        <taxon>Diversisporales</taxon>
        <taxon>Gigasporaceae</taxon>
        <taxon>Gigaspora</taxon>
    </lineage>
</organism>
<dbReference type="EMBL" id="QKWP01000607">
    <property type="protein sequence ID" value="RIB17400.1"/>
    <property type="molecule type" value="Genomic_DNA"/>
</dbReference>
<protein>
    <submittedName>
        <fullName evidence="2">Uncharacterized protein</fullName>
    </submittedName>
</protein>